<proteinExistence type="predicted"/>
<evidence type="ECO:0008006" key="3">
    <source>
        <dbReference type="Google" id="ProtNLM"/>
    </source>
</evidence>
<sequence>MQRTIHVHQNNNTILRVAFLLILSFTLTGCALTRVSASSHDKDVDELNVIGLNLDAARQKAIVDGFVCSKDANLNLVQTESGSHKWLQTECSKKSLELFCPQMRFIVLNVAPDTNKVVDVGKYIIQHTCF</sequence>
<dbReference type="EMBL" id="QRDC01000019">
    <property type="protein sequence ID" value="KAA1275614.1"/>
    <property type="molecule type" value="Genomic_DNA"/>
</dbReference>
<evidence type="ECO:0000313" key="1">
    <source>
        <dbReference type="EMBL" id="KAA1275614.1"/>
    </source>
</evidence>
<dbReference type="RefSeq" id="WP_149692302.1">
    <property type="nucleotide sequence ID" value="NZ_QRDC01000019.1"/>
</dbReference>
<organism evidence="1 2">
    <name type="scientific">Citrobacter pasteurii</name>
    <dbReference type="NCBI Taxonomy" id="1563222"/>
    <lineage>
        <taxon>Bacteria</taxon>
        <taxon>Pseudomonadati</taxon>
        <taxon>Pseudomonadota</taxon>
        <taxon>Gammaproteobacteria</taxon>
        <taxon>Enterobacterales</taxon>
        <taxon>Enterobacteriaceae</taxon>
        <taxon>Citrobacter</taxon>
    </lineage>
</organism>
<gene>
    <name evidence="1" type="ORF">DXF85_20620</name>
</gene>
<evidence type="ECO:0000313" key="2">
    <source>
        <dbReference type="Proteomes" id="UP000468420"/>
    </source>
</evidence>
<accession>A0A6N6JYT2</accession>
<reference evidence="1 2" key="1">
    <citation type="submission" date="2018-08" db="EMBL/GenBank/DDBJ databases">
        <title>Complete genomic analysis of a Citrobacter pasteurii isolated from cockles (Cerastoderma edule) containing a new chromosomic qnrB allele.</title>
        <authorList>
            <person name="Rodrigues A."/>
            <person name="Baptista T."/>
            <person name="Quesada A."/>
            <person name="Campos M.J."/>
        </authorList>
    </citation>
    <scope>NUCLEOTIDE SEQUENCE [LARGE SCALE GENOMIC DNA]</scope>
    <source>
        <strain evidence="1 2">BA18</strain>
    </source>
</reference>
<dbReference type="AlphaFoldDB" id="A0A6N6JYT2"/>
<comment type="caution">
    <text evidence="1">The sequence shown here is derived from an EMBL/GenBank/DDBJ whole genome shotgun (WGS) entry which is preliminary data.</text>
</comment>
<name>A0A6N6JYT2_9ENTR</name>
<dbReference type="PROSITE" id="PS51257">
    <property type="entry name" value="PROKAR_LIPOPROTEIN"/>
    <property type="match status" value="1"/>
</dbReference>
<protein>
    <recommendedName>
        <fullName evidence="3">Lipoprotein</fullName>
    </recommendedName>
</protein>
<dbReference type="Proteomes" id="UP000468420">
    <property type="component" value="Unassembled WGS sequence"/>
</dbReference>